<feature type="region of interest" description="Disordered" evidence="1">
    <location>
        <begin position="1"/>
        <end position="59"/>
    </location>
</feature>
<protein>
    <recommendedName>
        <fullName evidence="2">DUF8039 domain-containing protein</fullName>
    </recommendedName>
</protein>
<organism evidence="3 4">
    <name type="scientific">Lolium multiflorum</name>
    <name type="common">Italian ryegrass</name>
    <name type="synonym">Lolium perenne subsp. multiflorum</name>
    <dbReference type="NCBI Taxonomy" id="4521"/>
    <lineage>
        <taxon>Eukaryota</taxon>
        <taxon>Viridiplantae</taxon>
        <taxon>Streptophyta</taxon>
        <taxon>Embryophyta</taxon>
        <taxon>Tracheophyta</taxon>
        <taxon>Spermatophyta</taxon>
        <taxon>Magnoliopsida</taxon>
        <taxon>Liliopsida</taxon>
        <taxon>Poales</taxon>
        <taxon>Poaceae</taxon>
        <taxon>BOP clade</taxon>
        <taxon>Pooideae</taxon>
        <taxon>Poodae</taxon>
        <taxon>Poeae</taxon>
        <taxon>Poeae Chloroplast Group 2 (Poeae type)</taxon>
        <taxon>Loliodinae</taxon>
        <taxon>Loliinae</taxon>
        <taxon>Lolium</taxon>
    </lineage>
</organism>
<sequence>MRDAQEGKIKFNRENAPTRALGNPEHGGRVRGMPGNITWKEGFSQDDDPYGSEEKEDRDADVVARLASEVDEMKKTPSILVQERSAAGTHEDHPDLKPGGEAAWLPRRSSRLLDAPEIQITAPEPPRYPVNDVKEMKECHPHYPTGNMSTKVAIGSALSCEPGALHHNNPIADGYARVTVEEIVKAAGPDAPDIIAAATAHGLTVASATEQAANLGLTLRAVLGLDEAPIMKDVVITYVSNGPLIEPAQEKDLPPQMTGSMDSASNSISRLHSSRPL</sequence>
<evidence type="ECO:0000313" key="4">
    <source>
        <dbReference type="Proteomes" id="UP001231189"/>
    </source>
</evidence>
<dbReference type="AlphaFoldDB" id="A0AAD8W6Y2"/>
<evidence type="ECO:0000259" key="2">
    <source>
        <dbReference type="Pfam" id="PF26133"/>
    </source>
</evidence>
<dbReference type="Proteomes" id="UP001231189">
    <property type="component" value="Unassembled WGS sequence"/>
</dbReference>
<keyword evidence="4" id="KW-1185">Reference proteome</keyword>
<dbReference type="PANTHER" id="PTHR33018:SF34">
    <property type="entry name" value="OS02G0472350 PROTEIN"/>
    <property type="match status" value="1"/>
</dbReference>
<gene>
    <name evidence="3" type="ORF">QYE76_061174</name>
</gene>
<comment type="caution">
    <text evidence="3">The sequence shown here is derived from an EMBL/GenBank/DDBJ whole genome shotgun (WGS) entry which is preliminary data.</text>
</comment>
<reference evidence="3" key="1">
    <citation type="submission" date="2023-07" db="EMBL/GenBank/DDBJ databases">
        <title>A chromosome-level genome assembly of Lolium multiflorum.</title>
        <authorList>
            <person name="Chen Y."/>
            <person name="Copetti D."/>
            <person name="Kolliker R."/>
            <person name="Studer B."/>
        </authorList>
    </citation>
    <scope>NUCLEOTIDE SEQUENCE</scope>
    <source>
        <strain evidence="3">02402/16</strain>
        <tissue evidence="3">Leaf</tissue>
    </source>
</reference>
<accession>A0AAD8W6Y2</accession>
<name>A0AAD8W6Y2_LOLMU</name>
<dbReference type="PANTHER" id="PTHR33018">
    <property type="entry name" value="OS10G0338966 PROTEIN-RELATED"/>
    <property type="match status" value="1"/>
</dbReference>
<feature type="compositionally biased region" description="Basic and acidic residues" evidence="1">
    <location>
        <begin position="1"/>
        <end position="13"/>
    </location>
</feature>
<evidence type="ECO:0000256" key="1">
    <source>
        <dbReference type="SAM" id="MobiDB-lite"/>
    </source>
</evidence>
<feature type="region of interest" description="Disordered" evidence="1">
    <location>
        <begin position="247"/>
        <end position="277"/>
    </location>
</feature>
<feature type="domain" description="DUF8039" evidence="2">
    <location>
        <begin position="129"/>
        <end position="186"/>
    </location>
</feature>
<dbReference type="EMBL" id="JAUUTY010000004">
    <property type="protein sequence ID" value="KAK1643369.1"/>
    <property type="molecule type" value="Genomic_DNA"/>
</dbReference>
<evidence type="ECO:0000313" key="3">
    <source>
        <dbReference type="EMBL" id="KAK1643369.1"/>
    </source>
</evidence>
<dbReference type="Pfam" id="PF26133">
    <property type="entry name" value="DUF8039"/>
    <property type="match status" value="1"/>
</dbReference>
<feature type="compositionally biased region" description="Polar residues" evidence="1">
    <location>
        <begin position="257"/>
        <end position="277"/>
    </location>
</feature>
<dbReference type="InterPro" id="IPR058352">
    <property type="entry name" value="DUF8039"/>
</dbReference>
<proteinExistence type="predicted"/>